<protein>
    <submittedName>
        <fullName evidence="8">Cytochrome P450</fullName>
    </submittedName>
</protein>
<dbReference type="RefSeq" id="XP_056751309.1">
    <property type="nucleotide sequence ID" value="XM_056899233.1"/>
</dbReference>
<proteinExistence type="inferred from homology"/>
<keyword evidence="6" id="KW-0408">Iron</keyword>
<dbReference type="GO" id="GO:0046872">
    <property type="term" value="F:metal ion binding"/>
    <property type="evidence" value="ECO:0007669"/>
    <property type="project" value="UniProtKB-KW"/>
</dbReference>
<evidence type="ECO:0000256" key="7">
    <source>
        <dbReference type="ARBA" id="ARBA00023033"/>
    </source>
</evidence>
<dbReference type="Proteomes" id="UP001213799">
    <property type="component" value="Unassembled WGS sequence"/>
</dbReference>
<evidence type="ECO:0000256" key="6">
    <source>
        <dbReference type="ARBA" id="ARBA00023004"/>
    </source>
</evidence>
<organism evidence="8 9">
    <name type="scientific">Penicillium hordei</name>
    <dbReference type="NCBI Taxonomy" id="40994"/>
    <lineage>
        <taxon>Eukaryota</taxon>
        <taxon>Fungi</taxon>
        <taxon>Dikarya</taxon>
        <taxon>Ascomycota</taxon>
        <taxon>Pezizomycotina</taxon>
        <taxon>Eurotiomycetes</taxon>
        <taxon>Eurotiomycetidae</taxon>
        <taxon>Eurotiales</taxon>
        <taxon>Aspergillaceae</taxon>
        <taxon>Penicillium</taxon>
    </lineage>
</organism>
<gene>
    <name evidence="8" type="ORF">N7537_008178</name>
</gene>
<name>A0AAD6E0D6_9EURO</name>
<keyword evidence="3" id="KW-0349">Heme</keyword>
<keyword evidence="9" id="KW-1185">Reference proteome</keyword>
<evidence type="ECO:0000256" key="2">
    <source>
        <dbReference type="ARBA" id="ARBA00010617"/>
    </source>
</evidence>
<comment type="similarity">
    <text evidence="2">Belongs to the cytochrome P450 family.</text>
</comment>
<dbReference type="GO" id="GO:0004497">
    <property type="term" value="F:monooxygenase activity"/>
    <property type="evidence" value="ECO:0007669"/>
    <property type="project" value="UniProtKB-KW"/>
</dbReference>
<evidence type="ECO:0000313" key="8">
    <source>
        <dbReference type="EMBL" id="KAJ5598094.1"/>
    </source>
</evidence>
<keyword evidence="5" id="KW-0560">Oxidoreductase</keyword>
<accession>A0AAD6E0D6</accession>
<dbReference type="AlphaFoldDB" id="A0AAD6E0D6"/>
<dbReference type="EMBL" id="JAQJAE010000004">
    <property type="protein sequence ID" value="KAJ5598094.1"/>
    <property type="molecule type" value="Genomic_DNA"/>
</dbReference>
<reference evidence="8" key="1">
    <citation type="journal article" date="2023" name="IMA Fungus">
        <title>Comparative genomic study of the Penicillium genus elucidates a diverse pangenome and 15 lateral gene transfer events.</title>
        <authorList>
            <person name="Petersen C."/>
            <person name="Sorensen T."/>
            <person name="Nielsen M.R."/>
            <person name="Sondergaard T.E."/>
            <person name="Sorensen J.L."/>
            <person name="Fitzpatrick D.A."/>
            <person name="Frisvad J.C."/>
            <person name="Nielsen K.L."/>
        </authorList>
    </citation>
    <scope>NUCLEOTIDE SEQUENCE</scope>
    <source>
        <strain evidence="8">IBT 12815</strain>
    </source>
</reference>
<keyword evidence="4" id="KW-0479">Metal-binding</keyword>
<keyword evidence="7" id="KW-0503">Monooxygenase</keyword>
<comment type="cofactor">
    <cofactor evidence="1">
        <name>heme</name>
        <dbReference type="ChEBI" id="CHEBI:30413"/>
    </cofactor>
</comment>
<evidence type="ECO:0000256" key="1">
    <source>
        <dbReference type="ARBA" id="ARBA00001971"/>
    </source>
</evidence>
<dbReference type="PANTHER" id="PTHR46206:SF1">
    <property type="entry name" value="P450, PUTATIVE (EUROFUNG)-RELATED"/>
    <property type="match status" value="1"/>
</dbReference>
<sequence>MIPNQCLNVIKSSTDTTLSFQQGSYDLFLGDHIGITGHEKATASLLRGHLGRLLDRVYTVVDDETAQAMKTQIGECAEWTKIALLPMVVKMTIMVSQRVFFGEPLCRDERSAGPE</sequence>
<dbReference type="GeneID" id="81589475"/>
<comment type="caution">
    <text evidence="8">The sequence shown here is derived from an EMBL/GenBank/DDBJ whole genome shotgun (WGS) entry which is preliminary data.</text>
</comment>
<evidence type="ECO:0000256" key="4">
    <source>
        <dbReference type="ARBA" id="ARBA00022723"/>
    </source>
</evidence>
<dbReference type="PANTHER" id="PTHR46206">
    <property type="entry name" value="CYTOCHROME P450"/>
    <property type="match status" value="1"/>
</dbReference>
<dbReference type="GO" id="GO:0019748">
    <property type="term" value="P:secondary metabolic process"/>
    <property type="evidence" value="ECO:0007669"/>
    <property type="project" value="UniProtKB-ARBA"/>
</dbReference>
<evidence type="ECO:0000313" key="9">
    <source>
        <dbReference type="Proteomes" id="UP001213799"/>
    </source>
</evidence>
<reference evidence="8" key="2">
    <citation type="submission" date="2023-01" db="EMBL/GenBank/DDBJ databases">
        <authorList>
            <person name="Petersen C."/>
        </authorList>
    </citation>
    <scope>NUCLEOTIDE SEQUENCE</scope>
    <source>
        <strain evidence="8">IBT 12815</strain>
    </source>
</reference>
<evidence type="ECO:0000256" key="3">
    <source>
        <dbReference type="ARBA" id="ARBA00022617"/>
    </source>
</evidence>
<evidence type="ECO:0000256" key="5">
    <source>
        <dbReference type="ARBA" id="ARBA00023002"/>
    </source>
</evidence>